<reference evidence="2 3" key="1">
    <citation type="submission" date="2024-02" db="EMBL/GenBank/DDBJ databases">
        <authorList>
            <consortium name="ELIXIR-Norway"/>
            <consortium name="Elixir Norway"/>
        </authorList>
    </citation>
    <scope>NUCLEOTIDE SEQUENCE [LARGE SCALE GENOMIC DNA]</scope>
</reference>
<dbReference type="EMBL" id="OZ020096">
    <property type="protein sequence ID" value="CAK9254901.1"/>
    <property type="molecule type" value="Genomic_DNA"/>
</dbReference>
<protein>
    <submittedName>
        <fullName evidence="2">Uncharacterized protein</fullName>
    </submittedName>
</protein>
<sequence length="79" mass="8029">MGSTSTGAGSSNNVSTFTKGLIFAGAVVTIVATSKMVQCVANGLRKPPAGALHTPNRGISEDEISFLAVFCSGDKCSYT</sequence>
<keyword evidence="1" id="KW-1133">Transmembrane helix</keyword>
<keyword evidence="1" id="KW-0472">Membrane</keyword>
<organism evidence="2 3">
    <name type="scientific">Sphagnum jensenii</name>
    <dbReference type="NCBI Taxonomy" id="128206"/>
    <lineage>
        <taxon>Eukaryota</taxon>
        <taxon>Viridiplantae</taxon>
        <taxon>Streptophyta</taxon>
        <taxon>Embryophyta</taxon>
        <taxon>Bryophyta</taxon>
        <taxon>Sphagnophytina</taxon>
        <taxon>Sphagnopsida</taxon>
        <taxon>Sphagnales</taxon>
        <taxon>Sphagnaceae</taxon>
        <taxon>Sphagnum</taxon>
    </lineage>
</organism>
<evidence type="ECO:0000256" key="1">
    <source>
        <dbReference type="SAM" id="Phobius"/>
    </source>
</evidence>
<evidence type="ECO:0000313" key="2">
    <source>
        <dbReference type="EMBL" id="CAK9254901.1"/>
    </source>
</evidence>
<evidence type="ECO:0000313" key="3">
    <source>
        <dbReference type="Proteomes" id="UP001497444"/>
    </source>
</evidence>
<proteinExistence type="predicted"/>
<gene>
    <name evidence="2" type="ORF">CSSPJE1EN1_LOCUS379</name>
</gene>
<accession>A0ABP0VKC7</accession>
<keyword evidence="3" id="KW-1185">Reference proteome</keyword>
<name>A0ABP0VKC7_9BRYO</name>
<keyword evidence="1" id="KW-0812">Transmembrane</keyword>
<feature type="transmembrane region" description="Helical" evidence="1">
    <location>
        <begin position="20"/>
        <end position="37"/>
    </location>
</feature>
<dbReference type="Proteomes" id="UP001497444">
    <property type="component" value="Chromosome 1"/>
</dbReference>